<gene>
    <name evidence="2" type="ORF">SAMN05216207_11115</name>
</gene>
<dbReference type="Pfam" id="PF19694">
    <property type="entry name" value="DUF6194"/>
    <property type="match status" value="1"/>
</dbReference>
<protein>
    <recommendedName>
        <fullName evidence="1">DUF6194 domain-containing protein</fullName>
    </recommendedName>
</protein>
<dbReference type="OrthoDB" id="9783727at2"/>
<dbReference type="AlphaFoldDB" id="A0A1I5ILN9"/>
<dbReference type="InterPro" id="IPR045676">
    <property type="entry name" value="DUF6194"/>
</dbReference>
<dbReference type="STRING" id="260086.SAMN05216207_11115"/>
<organism evidence="2 3">
    <name type="scientific">Pseudonocardia ammonioxydans</name>
    <dbReference type="NCBI Taxonomy" id="260086"/>
    <lineage>
        <taxon>Bacteria</taxon>
        <taxon>Bacillati</taxon>
        <taxon>Actinomycetota</taxon>
        <taxon>Actinomycetes</taxon>
        <taxon>Pseudonocardiales</taxon>
        <taxon>Pseudonocardiaceae</taxon>
        <taxon>Pseudonocardia</taxon>
    </lineage>
</organism>
<reference evidence="2 3" key="1">
    <citation type="submission" date="2016-10" db="EMBL/GenBank/DDBJ databases">
        <authorList>
            <person name="de Groot N.N."/>
        </authorList>
    </citation>
    <scope>NUCLEOTIDE SEQUENCE [LARGE SCALE GENOMIC DNA]</scope>
    <source>
        <strain evidence="2 3">CGMCC 4.1877</strain>
    </source>
</reference>
<dbReference type="Proteomes" id="UP000199614">
    <property type="component" value="Unassembled WGS sequence"/>
</dbReference>
<evidence type="ECO:0000259" key="1">
    <source>
        <dbReference type="Pfam" id="PF19694"/>
    </source>
</evidence>
<dbReference type="EMBL" id="FOUY01000111">
    <property type="protein sequence ID" value="SFO61384.1"/>
    <property type="molecule type" value="Genomic_DNA"/>
</dbReference>
<dbReference type="RefSeq" id="WP_093357441.1">
    <property type="nucleotide sequence ID" value="NZ_FOUY01000111.1"/>
</dbReference>
<accession>A0A1I5ILN9</accession>
<proteinExistence type="predicted"/>
<sequence length="141" mass="15974">MHPDEIVALLGTFPGTRLIEAHGDAFAIHDPDHDYEQRPRQGWATVVHSDAHDTASALDRDGVFRLNIGLTKAGYRSLFPDGREHDPTALDVLFPHPVYASYHWVSVINPDTTWPLVRQLLDEAHSFAVRKHENTARRRAH</sequence>
<name>A0A1I5ILN9_PSUAM</name>
<evidence type="ECO:0000313" key="2">
    <source>
        <dbReference type="EMBL" id="SFO61384.1"/>
    </source>
</evidence>
<evidence type="ECO:0000313" key="3">
    <source>
        <dbReference type="Proteomes" id="UP000199614"/>
    </source>
</evidence>
<keyword evidence="3" id="KW-1185">Reference proteome</keyword>
<feature type="domain" description="DUF6194" evidence="1">
    <location>
        <begin position="1"/>
        <end position="136"/>
    </location>
</feature>